<dbReference type="EMBL" id="CAICTM010001923">
    <property type="protein sequence ID" value="CAB9527006.1"/>
    <property type="molecule type" value="Genomic_DNA"/>
</dbReference>
<protein>
    <submittedName>
        <fullName evidence="2">Uncharacterized protein</fullName>
    </submittedName>
</protein>
<dbReference type="AlphaFoldDB" id="A0A9N8HV42"/>
<evidence type="ECO:0000313" key="3">
    <source>
        <dbReference type="Proteomes" id="UP001153069"/>
    </source>
</evidence>
<organism evidence="2 3">
    <name type="scientific">Seminavis robusta</name>
    <dbReference type="NCBI Taxonomy" id="568900"/>
    <lineage>
        <taxon>Eukaryota</taxon>
        <taxon>Sar</taxon>
        <taxon>Stramenopiles</taxon>
        <taxon>Ochrophyta</taxon>
        <taxon>Bacillariophyta</taxon>
        <taxon>Bacillariophyceae</taxon>
        <taxon>Bacillariophycidae</taxon>
        <taxon>Naviculales</taxon>
        <taxon>Naviculaceae</taxon>
        <taxon>Seminavis</taxon>
    </lineage>
</organism>
<evidence type="ECO:0000313" key="2">
    <source>
        <dbReference type="EMBL" id="CAB9527006.1"/>
    </source>
</evidence>
<comment type="caution">
    <text evidence="2">The sequence shown here is derived from an EMBL/GenBank/DDBJ whole genome shotgun (WGS) entry which is preliminary data.</text>
</comment>
<gene>
    <name evidence="2" type="ORF">SEMRO_1925_G305810.1</name>
</gene>
<feature type="region of interest" description="Disordered" evidence="1">
    <location>
        <begin position="105"/>
        <end position="148"/>
    </location>
</feature>
<evidence type="ECO:0000256" key="1">
    <source>
        <dbReference type="SAM" id="MobiDB-lite"/>
    </source>
</evidence>
<feature type="compositionally biased region" description="Basic residues" evidence="1">
    <location>
        <begin position="122"/>
        <end position="135"/>
    </location>
</feature>
<reference evidence="2" key="1">
    <citation type="submission" date="2020-06" db="EMBL/GenBank/DDBJ databases">
        <authorList>
            <consortium name="Plant Systems Biology data submission"/>
        </authorList>
    </citation>
    <scope>NUCLEOTIDE SEQUENCE</scope>
    <source>
        <strain evidence="2">D6</strain>
    </source>
</reference>
<feature type="region of interest" description="Disordered" evidence="1">
    <location>
        <begin position="179"/>
        <end position="252"/>
    </location>
</feature>
<accession>A0A9N8HV42</accession>
<sequence length="252" mass="28136">MLGSRQQSASVETIAYSRAASHLVVQNLNETKDAEGDSSCSGEAYLHFWHSFSAGGLEKHRHGNLDGIDMDQIRSGKDLLDWHVKTLENPATRYHVLPTCDTCGNPLQPGAEHTKTRIRSVDKKKRKRQPKKSRVAKKEKNDDDNPPILWQLAPLHPTHVKNALVVGCRLCGYQTQIPGLPRKEKEQPPVDKVATRTSGSVAAAKHTKPAVVRTELPTRDFIPLGSDKKKKKRKHSKPKSSQLHDFLNSLND</sequence>
<keyword evidence="3" id="KW-1185">Reference proteome</keyword>
<feature type="compositionally biased region" description="Basic residues" evidence="1">
    <location>
        <begin position="228"/>
        <end position="238"/>
    </location>
</feature>
<feature type="compositionally biased region" description="Basic and acidic residues" evidence="1">
    <location>
        <begin position="112"/>
        <end position="121"/>
    </location>
</feature>
<name>A0A9N8HV42_9STRA</name>
<dbReference type="Proteomes" id="UP001153069">
    <property type="component" value="Unassembled WGS sequence"/>
</dbReference>
<proteinExistence type="predicted"/>